<dbReference type="EMBL" id="OU895877">
    <property type="protein sequence ID" value="CAG9799803.1"/>
    <property type="molecule type" value="Genomic_DNA"/>
</dbReference>
<sequence>MANRKGEKNEDGTEVVQINKWDGSQVKHAIDDAFKNALMERQNCREHFGIIDGRLIICFLAVGIALFALAYDYIYTFPTSRPILIICVSSYFVLMGILTVYTTYIEKGIFAVAIQSDSNGNTLRKWTASSDMKKYDDKYSITLSVKDAKSAVREISSTKTCANYIDVDGVICHDLISAELKRLYNSLNSADKKDK</sequence>
<evidence type="ECO:0000256" key="5">
    <source>
        <dbReference type="ARBA" id="ARBA00022824"/>
    </source>
</evidence>
<accession>A0A9N9WL60</accession>
<dbReference type="GO" id="GO:0005787">
    <property type="term" value="C:signal peptidase complex"/>
    <property type="evidence" value="ECO:0007669"/>
    <property type="project" value="UniProtKB-UniRule"/>
</dbReference>
<dbReference type="GO" id="GO:0045047">
    <property type="term" value="P:protein targeting to ER"/>
    <property type="evidence" value="ECO:0007669"/>
    <property type="project" value="TreeGrafter"/>
</dbReference>
<comment type="similarity">
    <text evidence="2 9">Belongs to the SPCS2 family.</text>
</comment>
<dbReference type="Pfam" id="PF06703">
    <property type="entry name" value="SPC25"/>
    <property type="match status" value="1"/>
</dbReference>
<proteinExistence type="inferred from homology"/>
<evidence type="ECO:0000256" key="4">
    <source>
        <dbReference type="ARBA" id="ARBA00022692"/>
    </source>
</evidence>
<protein>
    <recommendedName>
        <fullName evidence="3 9">Signal peptidase complex subunit 2</fullName>
    </recommendedName>
</protein>
<organism evidence="10 11">
    <name type="scientific">Chironomus riparius</name>
    <dbReference type="NCBI Taxonomy" id="315576"/>
    <lineage>
        <taxon>Eukaryota</taxon>
        <taxon>Metazoa</taxon>
        <taxon>Ecdysozoa</taxon>
        <taxon>Arthropoda</taxon>
        <taxon>Hexapoda</taxon>
        <taxon>Insecta</taxon>
        <taxon>Pterygota</taxon>
        <taxon>Neoptera</taxon>
        <taxon>Endopterygota</taxon>
        <taxon>Diptera</taxon>
        <taxon>Nematocera</taxon>
        <taxon>Chironomoidea</taxon>
        <taxon>Chironomidae</taxon>
        <taxon>Chironominae</taxon>
        <taxon>Chironomus</taxon>
    </lineage>
</organism>
<keyword evidence="5 9" id="KW-0256">Endoplasmic reticulum</keyword>
<comment type="subcellular location">
    <subcellularLocation>
        <location evidence="1 9">Endoplasmic reticulum membrane</location>
        <topology evidence="1 9">Multi-pass membrane protein</topology>
    </subcellularLocation>
</comment>
<dbReference type="PANTHER" id="PTHR13085:SF0">
    <property type="entry name" value="SIGNAL PEPTIDASE COMPLEX SUBUNIT 2"/>
    <property type="match status" value="1"/>
</dbReference>
<evidence type="ECO:0000313" key="10">
    <source>
        <dbReference type="EMBL" id="CAG9799803.1"/>
    </source>
</evidence>
<evidence type="ECO:0000256" key="3">
    <source>
        <dbReference type="ARBA" id="ARBA00017057"/>
    </source>
</evidence>
<evidence type="ECO:0000313" key="11">
    <source>
        <dbReference type="Proteomes" id="UP001153620"/>
    </source>
</evidence>
<reference evidence="10" key="2">
    <citation type="submission" date="2022-10" db="EMBL/GenBank/DDBJ databases">
        <authorList>
            <consortium name="ENA_rothamsted_submissions"/>
            <consortium name="culmorum"/>
            <person name="King R."/>
        </authorList>
    </citation>
    <scope>NUCLEOTIDE SEQUENCE</scope>
</reference>
<comment type="function">
    <text evidence="8 9">Component of the signal peptidase complex (SPC) which catalyzes the cleavage of N-terminal signal sequences from nascent proteins as they are translocated into the lumen of the endoplasmic reticulum. Enhances the enzymatic activity of SPC and facilitates the interactions between different components of the translocation site.</text>
</comment>
<dbReference type="GO" id="GO:0006465">
    <property type="term" value="P:signal peptide processing"/>
    <property type="evidence" value="ECO:0007669"/>
    <property type="project" value="UniProtKB-UniRule"/>
</dbReference>
<name>A0A9N9WL60_9DIPT</name>
<feature type="transmembrane region" description="Helical" evidence="9">
    <location>
        <begin position="83"/>
        <end position="104"/>
    </location>
</feature>
<dbReference type="GO" id="GO:0008233">
    <property type="term" value="F:peptidase activity"/>
    <property type="evidence" value="ECO:0007669"/>
    <property type="project" value="UniProtKB-UniRule"/>
</dbReference>
<dbReference type="InterPro" id="IPR009582">
    <property type="entry name" value="Spc2/SPCS2"/>
</dbReference>
<gene>
    <name evidence="10" type="ORF">CHIRRI_LOCUS2761</name>
</gene>
<feature type="transmembrane region" description="Helical" evidence="9">
    <location>
        <begin position="55"/>
        <end position="77"/>
    </location>
</feature>
<reference evidence="10" key="1">
    <citation type="submission" date="2022-01" db="EMBL/GenBank/DDBJ databases">
        <authorList>
            <person name="King R."/>
        </authorList>
    </citation>
    <scope>NUCLEOTIDE SEQUENCE</scope>
</reference>
<evidence type="ECO:0000256" key="9">
    <source>
        <dbReference type="RuleBase" id="RU368033"/>
    </source>
</evidence>
<evidence type="ECO:0000256" key="1">
    <source>
        <dbReference type="ARBA" id="ARBA00004477"/>
    </source>
</evidence>
<dbReference type="Proteomes" id="UP001153620">
    <property type="component" value="Chromosome 1"/>
</dbReference>
<dbReference type="PANTHER" id="PTHR13085">
    <property type="entry name" value="MICROSOMAL SIGNAL PEPTIDASE 25 KDA SUBUNIT"/>
    <property type="match status" value="1"/>
</dbReference>
<keyword evidence="11" id="KW-1185">Reference proteome</keyword>
<dbReference type="AlphaFoldDB" id="A0A9N9WL60"/>
<evidence type="ECO:0000256" key="8">
    <source>
        <dbReference type="ARBA" id="ARBA00045608"/>
    </source>
</evidence>
<keyword evidence="4 9" id="KW-0812">Transmembrane</keyword>
<evidence type="ECO:0000256" key="2">
    <source>
        <dbReference type="ARBA" id="ARBA00007324"/>
    </source>
</evidence>
<dbReference type="OrthoDB" id="29558at2759"/>
<evidence type="ECO:0000256" key="7">
    <source>
        <dbReference type="ARBA" id="ARBA00023136"/>
    </source>
</evidence>
<keyword evidence="7 9" id="KW-0472">Membrane</keyword>
<keyword evidence="6 9" id="KW-1133">Transmembrane helix</keyword>
<evidence type="ECO:0000256" key="6">
    <source>
        <dbReference type="ARBA" id="ARBA00022989"/>
    </source>
</evidence>